<dbReference type="WBParaSite" id="nRc.2.0.1.t01751-RA">
    <property type="protein sequence ID" value="nRc.2.0.1.t01751-RA"/>
    <property type="gene ID" value="nRc.2.0.1.g01751"/>
</dbReference>
<organism evidence="1 2">
    <name type="scientific">Romanomermis culicivorax</name>
    <name type="common">Nematode worm</name>
    <dbReference type="NCBI Taxonomy" id="13658"/>
    <lineage>
        <taxon>Eukaryota</taxon>
        <taxon>Metazoa</taxon>
        <taxon>Ecdysozoa</taxon>
        <taxon>Nematoda</taxon>
        <taxon>Enoplea</taxon>
        <taxon>Dorylaimia</taxon>
        <taxon>Mermithida</taxon>
        <taxon>Mermithoidea</taxon>
        <taxon>Mermithidae</taxon>
        <taxon>Romanomermis</taxon>
    </lineage>
</organism>
<keyword evidence="1" id="KW-1185">Reference proteome</keyword>
<protein>
    <submittedName>
        <fullName evidence="2">Uncharacterized protein</fullName>
    </submittedName>
</protein>
<reference evidence="2" key="1">
    <citation type="submission" date="2022-11" db="UniProtKB">
        <authorList>
            <consortium name="WormBaseParasite"/>
        </authorList>
    </citation>
    <scope>IDENTIFICATION</scope>
</reference>
<evidence type="ECO:0000313" key="1">
    <source>
        <dbReference type="Proteomes" id="UP000887565"/>
    </source>
</evidence>
<dbReference type="AlphaFoldDB" id="A0A915HK87"/>
<evidence type="ECO:0000313" key="2">
    <source>
        <dbReference type="WBParaSite" id="nRc.2.0.1.t01751-RA"/>
    </source>
</evidence>
<name>A0A915HK87_ROMCU</name>
<dbReference type="Proteomes" id="UP000887565">
    <property type="component" value="Unplaced"/>
</dbReference>
<accession>A0A915HK87</accession>
<sequence length="74" mass="8414">MTRGFTGICSDNLRLKSVTYKNKKKSGNKYWSSQSDCADKRYNRRYTYLCVGGMISVLPRKGLADAHLLPMDFG</sequence>
<proteinExistence type="predicted"/>